<dbReference type="GO" id="GO:0047617">
    <property type="term" value="F:fatty acyl-CoA hydrolase activity"/>
    <property type="evidence" value="ECO:0007669"/>
    <property type="project" value="InterPro"/>
</dbReference>
<dbReference type="EMBL" id="VLTJ01000007">
    <property type="protein sequence ID" value="TSH98137.1"/>
    <property type="molecule type" value="Genomic_DNA"/>
</dbReference>
<evidence type="ECO:0000313" key="5">
    <source>
        <dbReference type="Proteomes" id="UP000318405"/>
    </source>
</evidence>
<organism evidence="4 5">
    <name type="scientific">Verticiella sediminum</name>
    <dbReference type="NCBI Taxonomy" id="1247510"/>
    <lineage>
        <taxon>Bacteria</taxon>
        <taxon>Pseudomonadati</taxon>
        <taxon>Pseudomonadota</taxon>
        <taxon>Betaproteobacteria</taxon>
        <taxon>Burkholderiales</taxon>
        <taxon>Alcaligenaceae</taxon>
        <taxon>Verticiella</taxon>
    </lineage>
</organism>
<dbReference type="InterPro" id="IPR039298">
    <property type="entry name" value="ACOT13"/>
</dbReference>
<dbReference type="InterPro" id="IPR029069">
    <property type="entry name" value="HotDog_dom_sf"/>
</dbReference>
<keyword evidence="2" id="KW-0378">Hydrolase</keyword>
<dbReference type="Pfam" id="PF03061">
    <property type="entry name" value="4HBT"/>
    <property type="match status" value="1"/>
</dbReference>
<name>A0A556AYX3_9BURK</name>
<evidence type="ECO:0000256" key="1">
    <source>
        <dbReference type="ARBA" id="ARBA00008324"/>
    </source>
</evidence>
<protein>
    <submittedName>
        <fullName evidence="4">PaaI family thioesterase</fullName>
    </submittedName>
</protein>
<dbReference type="InterPro" id="IPR006683">
    <property type="entry name" value="Thioestr_dom"/>
</dbReference>
<evidence type="ECO:0000313" key="4">
    <source>
        <dbReference type="EMBL" id="TSH98137.1"/>
    </source>
</evidence>
<accession>A0A556AYX3</accession>
<dbReference type="Proteomes" id="UP000318405">
    <property type="component" value="Unassembled WGS sequence"/>
</dbReference>
<dbReference type="PANTHER" id="PTHR21660">
    <property type="entry name" value="THIOESTERASE SUPERFAMILY MEMBER-RELATED"/>
    <property type="match status" value="1"/>
</dbReference>
<feature type="domain" description="Thioesterase" evidence="3">
    <location>
        <begin position="47"/>
        <end position="120"/>
    </location>
</feature>
<dbReference type="PANTHER" id="PTHR21660:SF1">
    <property type="entry name" value="ACYL-COENZYME A THIOESTERASE 13"/>
    <property type="match status" value="1"/>
</dbReference>
<dbReference type="AlphaFoldDB" id="A0A556AYX3"/>
<gene>
    <name evidence="4" type="ORF">FOZ76_04955</name>
</gene>
<dbReference type="Gene3D" id="3.10.129.10">
    <property type="entry name" value="Hotdog Thioesterase"/>
    <property type="match status" value="1"/>
</dbReference>
<dbReference type="OrthoDB" id="4717506at2"/>
<comment type="caution">
    <text evidence="4">The sequence shown here is derived from an EMBL/GenBank/DDBJ whole genome shotgun (WGS) entry which is preliminary data.</text>
</comment>
<keyword evidence="5" id="KW-1185">Reference proteome</keyword>
<dbReference type="RefSeq" id="WP_143947019.1">
    <property type="nucleotide sequence ID" value="NZ_BAABMB010000004.1"/>
</dbReference>
<evidence type="ECO:0000259" key="3">
    <source>
        <dbReference type="Pfam" id="PF03061"/>
    </source>
</evidence>
<comment type="similarity">
    <text evidence="1">Belongs to the thioesterase PaaI family.</text>
</comment>
<proteinExistence type="inferred from homology"/>
<dbReference type="NCBIfam" id="TIGR00369">
    <property type="entry name" value="unchar_dom_1"/>
    <property type="match status" value="1"/>
</dbReference>
<reference evidence="4 5" key="1">
    <citation type="submission" date="2019-07" db="EMBL/GenBank/DDBJ databases">
        <title>Qingshengfaniella alkalisoli gen. nov., sp. nov., isolated from saline soil.</title>
        <authorList>
            <person name="Xu L."/>
            <person name="Huang X.-X."/>
            <person name="Sun J.-Q."/>
        </authorList>
    </citation>
    <scope>NUCLEOTIDE SEQUENCE [LARGE SCALE GENOMIC DNA]</scope>
    <source>
        <strain evidence="4 5">DSM 27279</strain>
    </source>
</reference>
<dbReference type="CDD" id="cd03443">
    <property type="entry name" value="PaaI_thioesterase"/>
    <property type="match status" value="1"/>
</dbReference>
<sequence length="137" mass="15124">MSTQDPIDYFGISVPLMQYLGLRPEQIGEDYCRTCLTLRPELTNSRGDIHGGTLMAIFDFTMSAAARGHAPHSVGVMTIEMSTHFLEAATGDIIIEGRCIRRGRSIAFCEGTITSEDGEKRVAVARATFKLVQRRDV</sequence>
<dbReference type="SUPFAM" id="SSF54637">
    <property type="entry name" value="Thioesterase/thiol ester dehydrase-isomerase"/>
    <property type="match status" value="1"/>
</dbReference>
<evidence type="ECO:0000256" key="2">
    <source>
        <dbReference type="ARBA" id="ARBA00022801"/>
    </source>
</evidence>
<dbReference type="InterPro" id="IPR003736">
    <property type="entry name" value="PAAI_dom"/>
</dbReference>